<evidence type="ECO:0008006" key="7">
    <source>
        <dbReference type="Google" id="ProtNLM"/>
    </source>
</evidence>
<comment type="caution">
    <text evidence="5">The sequence shown here is derived from an EMBL/GenBank/DDBJ whole genome shotgun (WGS) entry which is preliminary data.</text>
</comment>
<dbReference type="GO" id="GO:0005737">
    <property type="term" value="C:cytoplasm"/>
    <property type="evidence" value="ECO:0007669"/>
    <property type="project" value="UniProtKB-ARBA"/>
</dbReference>
<dbReference type="Pfam" id="PF01920">
    <property type="entry name" value="Prefoldin_2"/>
    <property type="match status" value="1"/>
</dbReference>
<dbReference type="InterPro" id="IPR016661">
    <property type="entry name" value="PFDN4"/>
</dbReference>
<keyword evidence="6" id="KW-1185">Reference proteome</keyword>
<dbReference type="InterPro" id="IPR009053">
    <property type="entry name" value="Prefoldin"/>
</dbReference>
<dbReference type="Gene3D" id="1.10.287.370">
    <property type="match status" value="1"/>
</dbReference>
<dbReference type="FunFam" id="1.10.287.370:FF:000005">
    <property type="entry name" value="Prefoldin subunit 4"/>
    <property type="match status" value="1"/>
</dbReference>
<dbReference type="SUPFAM" id="SSF46579">
    <property type="entry name" value="Prefoldin"/>
    <property type="match status" value="1"/>
</dbReference>
<evidence type="ECO:0000256" key="1">
    <source>
        <dbReference type="ARBA" id="ARBA00008045"/>
    </source>
</evidence>
<dbReference type="AlphaFoldDB" id="A0AAD5WRX3"/>
<dbReference type="GO" id="GO:0051082">
    <property type="term" value="F:unfolded protein binding"/>
    <property type="evidence" value="ECO:0007669"/>
    <property type="project" value="InterPro"/>
</dbReference>
<gene>
    <name evidence="5" type="ORF">MKZ38_003336</name>
</gene>
<dbReference type="EMBL" id="JAKWBI020000203">
    <property type="protein sequence ID" value="KAJ2899236.1"/>
    <property type="molecule type" value="Genomic_DNA"/>
</dbReference>
<keyword evidence="2" id="KW-0143">Chaperone</keyword>
<evidence type="ECO:0000256" key="4">
    <source>
        <dbReference type="SAM" id="Coils"/>
    </source>
</evidence>
<reference evidence="5" key="1">
    <citation type="submission" date="2022-07" db="EMBL/GenBank/DDBJ databases">
        <title>Draft genome sequence of Zalerion maritima ATCC 34329, a (micro)plastics degrading marine fungus.</title>
        <authorList>
            <person name="Paco A."/>
            <person name="Goncalves M.F.M."/>
            <person name="Rocha-Santos T.A.P."/>
            <person name="Alves A."/>
        </authorList>
    </citation>
    <scope>NUCLEOTIDE SEQUENCE</scope>
    <source>
        <strain evidence="5">ATCC 34329</strain>
    </source>
</reference>
<sequence length="241" mass="26641">MFSQAIEIGLILGDLTGAAFLTLSALMPLSLVFLDSIAASFINLQVQCYLPDHHIDILADIALGVRLYNLLDSSPWVQFLTRSHDGMAGGYGHERGAGKAAMVIGGGGTVSLSKEDEAAIGQEVEVRREDQDKINKFSRLHQKELVLEEDLKSKNKEKEELEEVTTELELADEDDIVPYKIGDAFFHVSLEQAQDMLGLSTAKIEEGVEEVEEKLGTVREEMTQLKVELYARFGKSINLET</sequence>
<dbReference type="Proteomes" id="UP001201980">
    <property type="component" value="Unassembled WGS sequence"/>
</dbReference>
<evidence type="ECO:0000313" key="5">
    <source>
        <dbReference type="EMBL" id="KAJ2899236.1"/>
    </source>
</evidence>
<dbReference type="PANTHER" id="PTHR21100">
    <property type="entry name" value="PREFOLDIN SUBUNIT 4"/>
    <property type="match status" value="1"/>
</dbReference>
<comment type="function">
    <text evidence="3">Binds specifically to cytosolic chaperonin (c-CPN) and transfers target proteins to it. Binds to nascent polypeptide chain and promotes folding in an environment in which there are many competing pathways for nonnative proteins.</text>
</comment>
<accession>A0AAD5WRX3</accession>
<dbReference type="PANTHER" id="PTHR21100:SF9">
    <property type="entry name" value="PREFOLDIN SUBUNIT 4"/>
    <property type="match status" value="1"/>
</dbReference>
<evidence type="ECO:0000313" key="6">
    <source>
        <dbReference type="Proteomes" id="UP001201980"/>
    </source>
</evidence>
<dbReference type="GO" id="GO:0016272">
    <property type="term" value="C:prefoldin complex"/>
    <property type="evidence" value="ECO:0007669"/>
    <property type="project" value="InterPro"/>
</dbReference>
<evidence type="ECO:0000256" key="3">
    <source>
        <dbReference type="ARBA" id="ARBA00024667"/>
    </source>
</evidence>
<organism evidence="5 6">
    <name type="scientific">Zalerion maritima</name>
    <dbReference type="NCBI Taxonomy" id="339359"/>
    <lineage>
        <taxon>Eukaryota</taxon>
        <taxon>Fungi</taxon>
        <taxon>Dikarya</taxon>
        <taxon>Ascomycota</taxon>
        <taxon>Pezizomycotina</taxon>
        <taxon>Sordariomycetes</taxon>
        <taxon>Lulworthiomycetidae</taxon>
        <taxon>Lulworthiales</taxon>
        <taxon>Lulworthiaceae</taxon>
        <taxon>Zalerion</taxon>
    </lineage>
</organism>
<evidence type="ECO:0000256" key="2">
    <source>
        <dbReference type="ARBA" id="ARBA00023186"/>
    </source>
</evidence>
<dbReference type="InterPro" id="IPR002777">
    <property type="entry name" value="PFD_beta-like"/>
</dbReference>
<proteinExistence type="inferred from homology"/>
<dbReference type="GO" id="GO:0006457">
    <property type="term" value="P:protein folding"/>
    <property type="evidence" value="ECO:0007669"/>
    <property type="project" value="InterPro"/>
</dbReference>
<keyword evidence="4" id="KW-0175">Coiled coil</keyword>
<protein>
    <recommendedName>
        <fullName evidence="7">Prefoldin subunit 4</fullName>
    </recommendedName>
</protein>
<comment type="similarity">
    <text evidence="1">Belongs to the prefoldin subunit beta family.</text>
</comment>
<feature type="coiled-coil region" evidence="4">
    <location>
        <begin position="144"/>
        <end position="174"/>
    </location>
</feature>
<name>A0AAD5WRX3_9PEZI</name>